<keyword evidence="1" id="KW-1133">Transmembrane helix</keyword>
<evidence type="ECO:0000313" key="3">
    <source>
        <dbReference type="Proteomes" id="UP001501074"/>
    </source>
</evidence>
<keyword evidence="3" id="KW-1185">Reference proteome</keyword>
<comment type="caution">
    <text evidence="2">The sequence shown here is derived from an EMBL/GenBank/DDBJ whole genome shotgun (WGS) entry which is preliminary data.</text>
</comment>
<sequence>MSLTTLPEQRGAVRPSFSGTPGRLRLTAIGAVLAVLVSAVLGAVALKMRSDALGRADSSASHLLLLQGVQTNLVVADADATNAFLKGGLEPQEQRLGYIKAMKAVSNDLVIAAQHSSADAKALGEANAVLNRYSGFVGSARANNRQGFSVGASYLTSANALLSDPDDKDDVSTGHRAIDLIEARVAADTQAVDDAYADAGFARWLLLLAAVVGIGGLLYAQVTLSRQSHRYLNLPIVASTVVLVVTLGGAAVLMAAAQSKANDVRSESLRPALALSASRVAAFTAKSTESLTLIKQGSATPDDIPWNTEYNKALSLVDGDSKTQLEAYKAQHDKINQLDVDGSWRSAVNLATSESDTSANALFLKYDDSTEKALRKAKDDTAKGLSSTGDLLLPVAVLLLLVGLFCAAAAWRGVSFRLNEYR</sequence>
<organism evidence="2 3">
    <name type="scientific">Kineosporia mesophila</name>
    <dbReference type="NCBI Taxonomy" id="566012"/>
    <lineage>
        <taxon>Bacteria</taxon>
        <taxon>Bacillati</taxon>
        <taxon>Actinomycetota</taxon>
        <taxon>Actinomycetes</taxon>
        <taxon>Kineosporiales</taxon>
        <taxon>Kineosporiaceae</taxon>
        <taxon>Kineosporia</taxon>
    </lineage>
</organism>
<accession>A0ABP6ZQC9</accession>
<evidence type="ECO:0000256" key="1">
    <source>
        <dbReference type="SAM" id="Phobius"/>
    </source>
</evidence>
<reference evidence="3" key="1">
    <citation type="journal article" date="2019" name="Int. J. Syst. Evol. Microbiol.">
        <title>The Global Catalogue of Microorganisms (GCM) 10K type strain sequencing project: providing services to taxonomists for standard genome sequencing and annotation.</title>
        <authorList>
            <consortium name="The Broad Institute Genomics Platform"/>
            <consortium name="The Broad Institute Genome Sequencing Center for Infectious Disease"/>
            <person name="Wu L."/>
            <person name="Ma J."/>
        </authorList>
    </citation>
    <scope>NUCLEOTIDE SEQUENCE [LARGE SCALE GENOMIC DNA]</scope>
    <source>
        <strain evidence="3">JCM 16902</strain>
    </source>
</reference>
<dbReference type="Proteomes" id="UP001501074">
    <property type="component" value="Unassembled WGS sequence"/>
</dbReference>
<keyword evidence="1" id="KW-0812">Transmembrane</keyword>
<evidence type="ECO:0000313" key="2">
    <source>
        <dbReference type="EMBL" id="GAA3616828.1"/>
    </source>
</evidence>
<feature type="transmembrane region" description="Helical" evidence="1">
    <location>
        <begin position="24"/>
        <end position="46"/>
    </location>
</feature>
<evidence type="ECO:0008006" key="4">
    <source>
        <dbReference type="Google" id="ProtNLM"/>
    </source>
</evidence>
<gene>
    <name evidence="2" type="ORF">GCM10022223_36680</name>
</gene>
<name>A0ABP6ZQC9_9ACTN</name>
<dbReference type="RefSeq" id="WP_231482624.1">
    <property type="nucleotide sequence ID" value="NZ_BAAAZO010000006.1"/>
</dbReference>
<feature type="transmembrane region" description="Helical" evidence="1">
    <location>
        <begin position="204"/>
        <end position="222"/>
    </location>
</feature>
<protein>
    <recommendedName>
        <fullName evidence="4">Chemotaxis methyl-accepting receptor HlyB-like 4HB MCP domain-containing protein</fullName>
    </recommendedName>
</protein>
<feature type="transmembrane region" description="Helical" evidence="1">
    <location>
        <begin position="234"/>
        <end position="256"/>
    </location>
</feature>
<proteinExistence type="predicted"/>
<dbReference type="EMBL" id="BAAAZO010000006">
    <property type="protein sequence ID" value="GAA3616828.1"/>
    <property type="molecule type" value="Genomic_DNA"/>
</dbReference>
<keyword evidence="1" id="KW-0472">Membrane</keyword>
<feature type="transmembrane region" description="Helical" evidence="1">
    <location>
        <begin position="391"/>
        <end position="411"/>
    </location>
</feature>